<evidence type="ECO:0000313" key="4">
    <source>
        <dbReference type="Proteomes" id="UP000297638"/>
    </source>
</evidence>
<dbReference type="Proteomes" id="UP000297638">
    <property type="component" value="Unassembled WGS sequence"/>
</dbReference>
<reference evidence="1 3" key="1">
    <citation type="journal article" date="2017" name="Elife">
        <title>Extensive horizontal gene transfer in cheese-associated bacteria.</title>
        <authorList>
            <person name="Bonham K.S."/>
            <person name="Wolfe B.E."/>
            <person name="Dutton R.J."/>
        </authorList>
    </citation>
    <scope>NUCLEOTIDE SEQUENCE [LARGE SCALE GENOMIC DNA]</scope>
    <source>
        <strain evidence="1 3">JB182</strain>
    </source>
</reference>
<dbReference type="EMBL" id="SPDS01000002">
    <property type="protein sequence ID" value="TFH54911.1"/>
    <property type="molecule type" value="Genomic_DNA"/>
</dbReference>
<comment type="caution">
    <text evidence="1">The sequence shown here is derived from an EMBL/GenBank/DDBJ whole genome shotgun (WGS) entry which is preliminary data.</text>
</comment>
<proteinExistence type="predicted"/>
<name>A0A2N7S6Q6_9MICC</name>
<evidence type="ECO:0000313" key="2">
    <source>
        <dbReference type="EMBL" id="TFH54911.1"/>
    </source>
</evidence>
<evidence type="ECO:0000313" key="3">
    <source>
        <dbReference type="Proteomes" id="UP000235739"/>
    </source>
</evidence>
<dbReference type="Proteomes" id="UP000235739">
    <property type="component" value="Unassembled WGS sequence"/>
</dbReference>
<evidence type="ECO:0000313" key="1">
    <source>
        <dbReference type="EMBL" id="PMQ21823.1"/>
    </source>
</evidence>
<dbReference type="RefSeq" id="WP_013348127.1">
    <property type="nucleotide sequence ID" value="NZ_JABUYH010000009.1"/>
</dbReference>
<dbReference type="GeneID" id="303184374"/>
<sequence>MDVPTAPVLFPGQPAPDSAARRRFRALARSAPWLSTSLQFRIQVPEPYAKPDEGLEGELTAILRQREAISVRSADGQLVYQKEKFTADRSHGYVAATNSSWKLPASLTSPVYTSDQLILRRPQISGFNGLLPLEHWEAMLDPVELAGTEPASHDLAFGHPTYIHELAEITHDDRPALAAVLSAGHNYQPTVASCPLVPHGTRTLVVLDRATGLCVNRRVLLAEAQVPPAPELSLQLLAHNQYYIDSLFTAPAPTLTDVRAPIPWELRSERPA</sequence>
<organism evidence="1 3">
    <name type="scientific">Glutamicibacter arilaitensis</name>
    <dbReference type="NCBI Taxonomy" id="256701"/>
    <lineage>
        <taxon>Bacteria</taxon>
        <taxon>Bacillati</taxon>
        <taxon>Actinomycetota</taxon>
        <taxon>Actinomycetes</taxon>
        <taxon>Micrococcales</taxon>
        <taxon>Micrococcaceae</taxon>
        <taxon>Glutamicibacter</taxon>
    </lineage>
</organism>
<dbReference type="EMBL" id="PNQX01000001">
    <property type="protein sequence ID" value="PMQ21823.1"/>
    <property type="molecule type" value="Genomic_DNA"/>
</dbReference>
<protein>
    <submittedName>
        <fullName evidence="1">Uncharacterized protein</fullName>
    </submittedName>
</protein>
<gene>
    <name evidence="1" type="ORF">CIK84_09975</name>
    <name evidence="2" type="ORF">EXY26_13125</name>
</gene>
<accession>A0A2N7S6Q6</accession>
<reference evidence="2 4" key="2">
    <citation type="submission" date="2019-03" db="EMBL/GenBank/DDBJ databases">
        <title>Glutamicibacter sp. LJH19 genome.</title>
        <authorList>
            <person name="Sinai Borker S."/>
            <person name="Kumar R."/>
        </authorList>
    </citation>
    <scope>NUCLEOTIDE SEQUENCE [LARGE SCALE GENOMIC DNA]</scope>
    <source>
        <strain evidence="2 4">LJH19</strain>
    </source>
</reference>
<dbReference type="AlphaFoldDB" id="A0A2N7S6Q6"/>